<keyword evidence="2" id="KW-0732">Signal</keyword>
<reference evidence="4" key="3">
    <citation type="submission" date="2025-08" db="UniProtKB">
        <authorList>
            <consortium name="RefSeq"/>
        </authorList>
    </citation>
    <scope>IDENTIFICATION</scope>
    <source>
        <strain evidence="4">NI907</strain>
    </source>
</reference>
<evidence type="ECO:0000313" key="4">
    <source>
        <dbReference type="RefSeq" id="XP_030983621.1"/>
    </source>
</evidence>
<reference evidence="4" key="2">
    <citation type="submission" date="2019-10" db="EMBL/GenBank/DDBJ databases">
        <authorList>
            <consortium name="NCBI Genome Project"/>
        </authorList>
    </citation>
    <scope>NUCLEOTIDE SEQUENCE</scope>
    <source>
        <strain evidence="4">NI907</strain>
    </source>
</reference>
<feature type="signal peptide" evidence="2">
    <location>
        <begin position="1"/>
        <end position="19"/>
    </location>
</feature>
<dbReference type="RefSeq" id="XP_030983621.1">
    <property type="nucleotide sequence ID" value="XM_031124976.1"/>
</dbReference>
<gene>
    <name evidence="4" type="ORF">PgNI_04935</name>
</gene>
<dbReference type="Proteomes" id="UP000515153">
    <property type="component" value="Unplaced"/>
</dbReference>
<dbReference type="GeneID" id="41959885"/>
<dbReference type="KEGG" id="pgri:PgNI_04935"/>
<name>A0A6P8B8U5_PYRGI</name>
<proteinExistence type="predicted"/>
<accession>A0A6P8B8U5</accession>
<reference evidence="4" key="1">
    <citation type="journal article" date="2019" name="Mol. Biol. Evol.">
        <title>Blast fungal genomes show frequent chromosomal changes, gene gains and losses, and effector gene turnover.</title>
        <authorList>
            <person name="Gomez Luciano L.B."/>
            <person name="Jason Tsai I."/>
            <person name="Chuma I."/>
            <person name="Tosa Y."/>
            <person name="Chen Y.H."/>
            <person name="Li J.Y."/>
            <person name="Li M.Y."/>
            <person name="Jade Lu M.Y."/>
            <person name="Nakayashiki H."/>
            <person name="Li W.H."/>
        </authorList>
    </citation>
    <scope>NUCLEOTIDE SEQUENCE</scope>
    <source>
        <strain evidence="4">NI907</strain>
    </source>
</reference>
<sequence>MQFSKILAIFAVGVSAAAATGRFQGNYGNHAAARFTGGRREGNPSTDGQDTTGDGGDTDDTASSRRPRGGRRQ</sequence>
<organism evidence="3 4">
    <name type="scientific">Pyricularia grisea</name>
    <name type="common">Crabgrass-specific blast fungus</name>
    <name type="synonym">Magnaporthe grisea</name>
    <dbReference type="NCBI Taxonomy" id="148305"/>
    <lineage>
        <taxon>Eukaryota</taxon>
        <taxon>Fungi</taxon>
        <taxon>Dikarya</taxon>
        <taxon>Ascomycota</taxon>
        <taxon>Pezizomycotina</taxon>
        <taxon>Sordariomycetes</taxon>
        <taxon>Sordariomycetidae</taxon>
        <taxon>Magnaporthales</taxon>
        <taxon>Pyriculariaceae</taxon>
        <taxon>Pyricularia</taxon>
    </lineage>
</organism>
<evidence type="ECO:0000256" key="1">
    <source>
        <dbReference type="SAM" id="MobiDB-lite"/>
    </source>
</evidence>
<feature type="chain" id="PRO_5027836246" evidence="2">
    <location>
        <begin position="20"/>
        <end position="73"/>
    </location>
</feature>
<evidence type="ECO:0000313" key="3">
    <source>
        <dbReference type="Proteomes" id="UP000515153"/>
    </source>
</evidence>
<keyword evidence="3" id="KW-1185">Reference proteome</keyword>
<evidence type="ECO:0000256" key="2">
    <source>
        <dbReference type="SAM" id="SignalP"/>
    </source>
</evidence>
<feature type="region of interest" description="Disordered" evidence="1">
    <location>
        <begin position="26"/>
        <end position="73"/>
    </location>
</feature>
<dbReference type="AlphaFoldDB" id="A0A6P8B8U5"/>
<protein>
    <submittedName>
        <fullName evidence="4">Uncharacterized protein</fullName>
    </submittedName>
</protein>